<dbReference type="Proteomes" id="UP000021315">
    <property type="component" value="Unassembled WGS sequence"/>
</dbReference>
<dbReference type="SUPFAM" id="SSF55681">
    <property type="entry name" value="Class II aaRS and biotin synthetases"/>
    <property type="match status" value="1"/>
</dbReference>
<protein>
    <submittedName>
        <fullName evidence="3">Bifunctional protein BirA</fullName>
    </submittedName>
    <submittedName>
        <fullName evidence="4">Biotin--[acetyl-CoA-carboxylase] ligase</fullName>
        <ecNumber evidence="4">6.3.4.15</ecNumber>
    </submittedName>
</protein>
<evidence type="ECO:0000313" key="3">
    <source>
        <dbReference type="EMBL" id="KFB75658.1"/>
    </source>
</evidence>
<dbReference type="GO" id="GO:0004077">
    <property type="term" value="F:biotin--[biotin carboxyl-carrier protein] ligase activity"/>
    <property type="evidence" value="ECO:0007669"/>
    <property type="project" value="UniProtKB-EC"/>
</dbReference>
<dbReference type="PANTHER" id="PTHR12835">
    <property type="entry name" value="BIOTIN PROTEIN LIGASE"/>
    <property type="match status" value="1"/>
</dbReference>
<dbReference type="InterPro" id="IPR008988">
    <property type="entry name" value="Transcriptional_repressor_C"/>
</dbReference>
<feature type="domain" description="BPL/LPL catalytic" evidence="2">
    <location>
        <begin position="10"/>
        <end position="205"/>
    </location>
</feature>
<dbReference type="EMBL" id="CP058708">
    <property type="protein sequence ID" value="QLH50881.1"/>
    <property type="molecule type" value="Genomic_DNA"/>
</dbReference>
<evidence type="ECO:0000259" key="2">
    <source>
        <dbReference type="PROSITE" id="PS51733"/>
    </source>
</evidence>
<dbReference type="PROSITE" id="PS51733">
    <property type="entry name" value="BPL_LPL_CATALYTIC"/>
    <property type="match status" value="1"/>
</dbReference>
<dbReference type="NCBIfam" id="TIGR00121">
    <property type="entry name" value="birA_ligase"/>
    <property type="match status" value="1"/>
</dbReference>
<proteinExistence type="predicted"/>
<dbReference type="AlphaFoldDB" id="A0A080M348"/>
<accession>A0A7D5SPY8</accession>
<evidence type="ECO:0000256" key="1">
    <source>
        <dbReference type="ARBA" id="ARBA00022598"/>
    </source>
</evidence>
<dbReference type="GO" id="GO:0005737">
    <property type="term" value="C:cytoplasm"/>
    <property type="evidence" value="ECO:0007669"/>
    <property type="project" value="TreeGrafter"/>
</dbReference>
<reference evidence="3 5" key="1">
    <citation type="submission" date="2014-02" db="EMBL/GenBank/DDBJ databases">
        <title>Expanding our view of genomic diversity in Candidatus Accumulibacter clades.</title>
        <authorList>
            <person name="Skennerton C.T."/>
            <person name="Barr J.J."/>
            <person name="Slater F.R."/>
            <person name="Bond P.L."/>
            <person name="Tyson G.W."/>
        </authorList>
    </citation>
    <scope>NUCLEOTIDE SEQUENCE [LARGE SCALE GENOMIC DNA]</scope>
    <source>
        <strain evidence="5">SK-02</strain>
    </source>
</reference>
<dbReference type="PANTHER" id="PTHR12835:SF5">
    <property type="entry name" value="BIOTIN--PROTEIN LIGASE"/>
    <property type="match status" value="1"/>
</dbReference>
<evidence type="ECO:0000313" key="6">
    <source>
        <dbReference type="Proteomes" id="UP000509684"/>
    </source>
</evidence>
<dbReference type="EC" id="6.3.4.15" evidence="4"/>
<accession>A0A080M348</accession>
<organism evidence="3 5">
    <name type="scientific">Candidatus Accumulibacter cognatus</name>
    <dbReference type="NCBI Taxonomy" id="2954383"/>
    <lineage>
        <taxon>Bacteria</taxon>
        <taxon>Pseudomonadati</taxon>
        <taxon>Pseudomonadota</taxon>
        <taxon>Betaproteobacteria</taxon>
        <taxon>Candidatus Accumulibacter</taxon>
    </lineage>
</organism>
<dbReference type="InterPro" id="IPR045864">
    <property type="entry name" value="aa-tRNA-synth_II/BPL/LPL"/>
</dbReference>
<evidence type="ECO:0000313" key="4">
    <source>
        <dbReference type="EMBL" id="QLH50881.1"/>
    </source>
</evidence>
<dbReference type="Pfam" id="PF03099">
    <property type="entry name" value="BPL_LplA_LipB"/>
    <property type="match status" value="1"/>
</dbReference>
<dbReference type="RefSeq" id="WP_034951506.1">
    <property type="nucleotide sequence ID" value="NZ_JDST02000078.1"/>
</dbReference>
<dbReference type="KEGG" id="acog:HWD57_14575"/>
<dbReference type="STRING" id="1453999.AW06_003273"/>
<name>A0A080M348_9PROT</name>
<reference evidence="4" key="3">
    <citation type="submission" date="2020-06" db="EMBL/GenBank/DDBJ databases">
        <authorList>
            <person name="Arumugam K."/>
            <person name="Besarab I."/>
            <person name="Haryono M."/>
            <person name="Bagci C."/>
            <person name="Beier S."/>
            <person name="Buchfink B."/>
            <person name="Gorska A."/>
            <person name="Qiu G."/>
            <person name="Huson D.H."/>
            <person name="Williams R.B."/>
        </authorList>
    </citation>
    <scope>NUCLEOTIDE SEQUENCE</scope>
    <source>
        <strain evidence="4">SSA1</strain>
    </source>
</reference>
<keyword evidence="5" id="KW-1185">Reference proteome</keyword>
<dbReference type="Proteomes" id="UP000509684">
    <property type="component" value="Chromosome"/>
</dbReference>
<reference evidence="4 6" key="2">
    <citation type="journal article" date="2019" name="Microbiome">
        <title>Annotated bacterial chromosomes from frame-shift-corrected long-read metagenomic data.</title>
        <authorList>
            <person name="Arumugam K."/>
            <person name="Bagci C."/>
            <person name="Bessarab I."/>
            <person name="Beier S."/>
            <person name="Buchfink B."/>
            <person name="Gorska A."/>
            <person name="Qiu G."/>
            <person name="Huson D.H."/>
            <person name="Williams R.B.H."/>
        </authorList>
    </citation>
    <scope>NUCLEOTIDE SEQUENCE [LARGE SCALE GENOMIC DNA]</scope>
    <source>
        <strain evidence="4">SSA1</strain>
    </source>
</reference>
<dbReference type="InterPro" id="IPR004408">
    <property type="entry name" value="Biotin_CoA_COase_ligase"/>
</dbReference>
<dbReference type="Gene3D" id="2.30.30.100">
    <property type="match status" value="1"/>
</dbReference>
<dbReference type="EMBL" id="JDST02000078">
    <property type="protein sequence ID" value="KFB75658.1"/>
    <property type="molecule type" value="Genomic_DNA"/>
</dbReference>
<dbReference type="CDD" id="cd16442">
    <property type="entry name" value="BPL"/>
    <property type="match status" value="1"/>
</dbReference>
<keyword evidence="1 4" id="KW-0436">Ligase</keyword>
<gene>
    <name evidence="3" type="primary">birA</name>
    <name evidence="3" type="ORF">AW06_003273</name>
    <name evidence="4" type="ORF">HWD57_14575</name>
</gene>
<dbReference type="Gene3D" id="3.30.930.10">
    <property type="entry name" value="Bira Bifunctional Protein, Domain 2"/>
    <property type="match status" value="1"/>
</dbReference>
<dbReference type="SUPFAM" id="SSF50037">
    <property type="entry name" value="C-terminal domain of transcriptional repressors"/>
    <property type="match status" value="1"/>
</dbReference>
<sequence>MDPSRSSCQIDPARLTRLLEPAQGRFTIEALSECSSTSTLLLERSRQGATSGALLVADRQTAGRGRRGRSWQSSPEASLTFSLAWRFSGDMARLAGLSLAVGVAVARSLEACGVAGIGLKWPNDILLDGGKVGGILIELETVPGGMLAVIGIGLNLQLPAVAAEELQEFLHRPAALAQALSAVPDRHHLLAQLLLDLAAVLDEFSADGFGAVRNEWQARHVWQDRQVRLLNDGQLDRQGICLGADTDGALLLLTSSGVERCLCGDLSLRVA</sequence>
<dbReference type="InterPro" id="IPR004143">
    <property type="entry name" value="BPL_LPL_catalytic"/>
</dbReference>
<evidence type="ECO:0000313" key="5">
    <source>
        <dbReference type="Proteomes" id="UP000021315"/>
    </source>
</evidence>